<feature type="compositionally biased region" description="Basic residues" evidence="1">
    <location>
        <begin position="462"/>
        <end position="475"/>
    </location>
</feature>
<name>A0A0G4N082_VERLO</name>
<organism evidence="2 3">
    <name type="scientific">Verticillium longisporum</name>
    <name type="common">Verticillium dahliae var. longisporum</name>
    <dbReference type="NCBI Taxonomy" id="100787"/>
    <lineage>
        <taxon>Eukaryota</taxon>
        <taxon>Fungi</taxon>
        <taxon>Dikarya</taxon>
        <taxon>Ascomycota</taxon>
        <taxon>Pezizomycotina</taxon>
        <taxon>Sordariomycetes</taxon>
        <taxon>Hypocreomycetidae</taxon>
        <taxon>Glomerellales</taxon>
        <taxon>Plectosphaerellaceae</taxon>
        <taxon>Verticillium</taxon>
    </lineage>
</organism>
<feature type="compositionally biased region" description="Low complexity" evidence="1">
    <location>
        <begin position="1"/>
        <end position="19"/>
    </location>
</feature>
<dbReference type="Proteomes" id="UP000044602">
    <property type="component" value="Unassembled WGS sequence"/>
</dbReference>
<dbReference type="AlphaFoldDB" id="A0A0G4N082"/>
<evidence type="ECO:0000256" key="1">
    <source>
        <dbReference type="SAM" id="MobiDB-lite"/>
    </source>
</evidence>
<proteinExistence type="predicted"/>
<feature type="compositionally biased region" description="Polar residues" evidence="1">
    <location>
        <begin position="45"/>
        <end position="57"/>
    </location>
</feature>
<evidence type="ECO:0000313" key="2">
    <source>
        <dbReference type="EMBL" id="CRK39837.1"/>
    </source>
</evidence>
<feature type="compositionally biased region" description="Polar residues" evidence="1">
    <location>
        <begin position="264"/>
        <end position="280"/>
    </location>
</feature>
<feature type="compositionally biased region" description="Polar residues" evidence="1">
    <location>
        <begin position="349"/>
        <end position="365"/>
    </location>
</feature>
<sequence>MPAFDSSTGAGSASESGAARNEWHEDTPHLPSFYSPRTRALERPTPQSDDNTQTTQEPDVDELPSLASTPLRPHDPAFTTQPPPSLLSPAFTPPATPGTATPTTEAAPRGVPFSELIEPKILLAAGTQKQDGWTDSVVRETQYEEGRDRDERLANGYEDQIMTTTAEQPKEADGMQGDLGSSSSAAVLEDAASPPQQNLEEEDANRHAQPRSTRSSPVISQQIGSTAEQPSASEEVSHDSGQYHDTIPSPRQAYENLDGVEDNQPFQQGDNYTEDLNSPPGNLRTDLIPADVTLAATDAVPPSGVQEEHGSSDSTPKAKGLLKTPSKNVASETPSPSLSLPSVSEIWATATSHNSHGTQSPSRTMAESILKRKILKDEEYEEAMRRIDDEDEGEEALLGTPKKRLFSNTPRPADGQKRDFQIPPGSQVITLSSDRESQGEAEQHEKASLDEAGAKGSLKGVLKGKKNQGQRKKEAKSRAVSMPTKTGKLLQKGRTCLSRIFAILFLAYLTAALPTTANSTAITTTVTSPSTTSTPIASPVYLLINPAATPAGPPDYNALFPADPATTPRATANLAEHGLRQTTYYSCATYATTTHCGWHRPLIPVAASSGAEKTAGVGSVPMAAAALTAALLAVGFPGIE</sequence>
<feature type="region of interest" description="Disordered" evidence="1">
    <location>
        <begin position="384"/>
        <end position="486"/>
    </location>
</feature>
<protein>
    <submittedName>
        <fullName evidence="2">Uncharacterized protein</fullName>
    </submittedName>
</protein>
<feature type="compositionally biased region" description="Polar residues" evidence="1">
    <location>
        <begin position="210"/>
        <end position="234"/>
    </location>
</feature>
<reference evidence="2 3" key="1">
    <citation type="submission" date="2015-05" db="EMBL/GenBank/DDBJ databases">
        <authorList>
            <person name="Wang D.B."/>
            <person name="Wang M."/>
        </authorList>
    </citation>
    <scope>NUCLEOTIDE SEQUENCE [LARGE SCALE GENOMIC DNA]</scope>
    <source>
        <strain evidence="2">VL1</strain>
    </source>
</reference>
<feature type="compositionally biased region" description="Low complexity" evidence="1">
    <location>
        <begin position="97"/>
        <end position="108"/>
    </location>
</feature>
<feature type="compositionally biased region" description="Basic and acidic residues" evidence="1">
    <location>
        <begin position="433"/>
        <end position="453"/>
    </location>
</feature>
<feature type="region of interest" description="Disordered" evidence="1">
    <location>
        <begin position="349"/>
        <end position="368"/>
    </location>
</feature>
<feature type="compositionally biased region" description="Pro residues" evidence="1">
    <location>
        <begin position="81"/>
        <end position="96"/>
    </location>
</feature>
<feature type="compositionally biased region" description="Basic and acidic residues" evidence="1">
    <location>
        <begin position="137"/>
        <end position="153"/>
    </location>
</feature>
<evidence type="ECO:0000313" key="3">
    <source>
        <dbReference type="Proteomes" id="UP000044602"/>
    </source>
</evidence>
<keyword evidence="3" id="KW-1185">Reference proteome</keyword>
<feature type="region of interest" description="Disordered" evidence="1">
    <location>
        <begin position="125"/>
        <end position="340"/>
    </location>
</feature>
<feature type="region of interest" description="Disordered" evidence="1">
    <location>
        <begin position="1"/>
        <end position="113"/>
    </location>
</feature>
<accession>A0A0G4N082</accession>
<dbReference type="EMBL" id="CVQH01025972">
    <property type="protein sequence ID" value="CRK39837.1"/>
    <property type="molecule type" value="Genomic_DNA"/>
</dbReference>
<gene>
    <name evidence="2" type="ORF">BN1708_008056</name>
</gene>